<organism evidence="1 2">
    <name type="scientific">Faecalibacterium duncaniae (strain DSM 17677 / JCM 31915 / A2-165)</name>
    <name type="common">Faecalibacterium prausnitzii</name>
    <dbReference type="NCBI Taxonomy" id="411483"/>
    <lineage>
        <taxon>Bacteria</taxon>
        <taxon>Bacillati</taxon>
        <taxon>Bacillota</taxon>
        <taxon>Clostridia</taxon>
        <taxon>Eubacteriales</taxon>
        <taxon>Oscillospiraceae</taxon>
        <taxon>Faecalibacterium</taxon>
    </lineage>
</organism>
<protein>
    <submittedName>
        <fullName evidence="1">Uncharacterized protein</fullName>
    </submittedName>
</protein>
<dbReference type="STRING" id="411483.FAEPRAA2165_00966"/>
<proteinExistence type="predicted"/>
<dbReference type="EMBL" id="ACOP02000022">
    <property type="protein sequence ID" value="EEU97285.1"/>
    <property type="molecule type" value="Genomic_DNA"/>
</dbReference>
<dbReference type="AlphaFoldDB" id="C7H3V3"/>
<dbReference type="PATRIC" id="fig|411483.3.peg.580"/>
<accession>C7H3V3</accession>
<reference evidence="1" key="1">
    <citation type="submission" date="2009-08" db="EMBL/GenBank/DDBJ databases">
        <authorList>
            <person name="Weinstock G."/>
            <person name="Sodergren E."/>
            <person name="Clifton S."/>
            <person name="Fulton L."/>
            <person name="Fulton B."/>
            <person name="Courtney L."/>
            <person name="Fronick C."/>
            <person name="Harrison M."/>
            <person name="Strong C."/>
            <person name="Farmer C."/>
            <person name="Delahaunty K."/>
            <person name="Markovic C."/>
            <person name="Hall O."/>
            <person name="Minx P."/>
            <person name="Tomlinson C."/>
            <person name="Mitreva M."/>
            <person name="Nelson J."/>
            <person name="Hou S."/>
            <person name="Wollam A."/>
            <person name="Pepin K.H."/>
            <person name="Johnson M."/>
            <person name="Bhonagiri V."/>
            <person name="Nash W.E."/>
            <person name="Warren W."/>
            <person name="Chinwalla A."/>
            <person name="Mardis E.R."/>
            <person name="Wilson R.K."/>
        </authorList>
    </citation>
    <scope>NUCLEOTIDE SEQUENCE [LARGE SCALE GENOMIC DNA]</scope>
    <source>
        <strain evidence="1">A2-165</strain>
    </source>
</reference>
<evidence type="ECO:0000313" key="1">
    <source>
        <dbReference type="EMBL" id="EEU97285.1"/>
    </source>
</evidence>
<name>C7H3V3_FAED2</name>
<sequence length="53" mass="6415">MLTFIISKSRRLCKRFVVESFLFKPDEILAVSLQRFFLRYCIQELIMYSGMVF</sequence>
<keyword evidence="2" id="KW-1185">Reference proteome</keyword>
<dbReference type="HOGENOM" id="CLU_3061730_0_0_9"/>
<gene>
    <name evidence="1" type="ORF">FAEPRAA2165_00966</name>
</gene>
<dbReference type="Proteomes" id="UP000004619">
    <property type="component" value="Unassembled WGS sequence"/>
</dbReference>
<comment type="caution">
    <text evidence="1">The sequence shown here is derived from an EMBL/GenBank/DDBJ whole genome shotgun (WGS) entry which is preliminary data.</text>
</comment>
<evidence type="ECO:0000313" key="2">
    <source>
        <dbReference type="Proteomes" id="UP000004619"/>
    </source>
</evidence>